<proteinExistence type="predicted"/>
<evidence type="ECO:0000259" key="3">
    <source>
        <dbReference type="SMART" id="SM00382"/>
    </source>
</evidence>
<organism evidence="6 7">
    <name type="scientific">Rhododendron simsii</name>
    <name type="common">Sims's rhododendron</name>
    <dbReference type="NCBI Taxonomy" id="118357"/>
    <lineage>
        <taxon>Eukaryota</taxon>
        <taxon>Viridiplantae</taxon>
        <taxon>Streptophyta</taxon>
        <taxon>Embryophyta</taxon>
        <taxon>Tracheophyta</taxon>
        <taxon>Spermatophyta</taxon>
        <taxon>Magnoliopsida</taxon>
        <taxon>eudicotyledons</taxon>
        <taxon>Gunneridae</taxon>
        <taxon>Pentapetalae</taxon>
        <taxon>asterids</taxon>
        <taxon>Ericales</taxon>
        <taxon>Ericaceae</taxon>
        <taxon>Ericoideae</taxon>
        <taxon>Rhodoreae</taxon>
        <taxon>Rhododendron</taxon>
    </lineage>
</organism>
<evidence type="ECO:0000313" key="7">
    <source>
        <dbReference type="Proteomes" id="UP000626092"/>
    </source>
</evidence>
<evidence type="ECO:0008006" key="8">
    <source>
        <dbReference type="Google" id="ProtNLM"/>
    </source>
</evidence>
<dbReference type="SMART" id="SM00382">
    <property type="entry name" value="AAA"/>
    <property type="match status" value="1"/>
</dbReference>
<name>A0A834GZ23_RHOSS</name>
<gene>
    <name evidence="6" type="ORF">RHSIM_Rhsim04G0132500</name>
</gene>
<dbReference type="GO" id="GO:0003924">
    <property type="term" value="F:GTPase activity"/>
    <property type="evidence" value="ECO:0007669"/>
    <property type="project" value="InterPro"/>
</dbReference>
<dbReference type="GO" id="GO:0048500">
    <property type="term" value="C:signal recognition particle"/>
    <property type="evidence" value="ECO:0007669"/>
    <property type="project" value="InterPro"/>
</dbReference>
<sequence>MWGSVKSKNGVGTGRRRMHGVIKAEMFGQLTSGLEAAWSKLKGEEVLTKENIVEPMKDIRRALLEADVSLPVVRRFVQAVSEQAVGVGVIRGVTPDQQLVKIVSDELVKLMGGEVSELVFAKSGPTVILLAGLQGVGKTTVCAKLAFYLKKQGKSCMLVAGDVYRPAAIDQLVILGKQVDVPVYTAGTGVKPAEIAKQGLQEAKRKNIDMVIMDTAGRLQIDKTMMDELKEVKQELNPTEVLLVVDAMTGQEAAGV</sequence>
<evidence type="ECO:0000256" key="1">
    <source>
        <dbReference type="ARBA" id="ARBA00022741"/>
    </source>
</evidence>
<dbReference type="GO" id="GO:0005525">
    <property type="term" value="F:GTP binding"/>
    <property type="evidence" value="ECO:0007669"/>
    <property type="project" value="UniProtKB-KW"/>
</dbReference>
<dbReference type="InterPro" id="IPR027417">
    <property type="entry name" value="P-loop_NTPase"/>
</dbReference>
<keyword evidence="7" id="KW-1185">Reference proteome</keyword>
<dbReference type="InterPro" id="IPR022941">
    <property type="entry name" value="SRP54"/>
</dbReference>
<dbReference type="InterPro" id="IPR042101">
    <property type="entry name" value="SRP54_N_sf"/>
</dbReference>
<comment type="caution">
    <text evidence="6">The sequence shown here is derived from an EMBL/GenBank/DDBJ whole genome shotgun (WGS) entry which is preliminary data.</text>
</comment>
<dbReference type="SUPFAM" id="SSF52540">
    <property type="entry name" value="P-loop containing nucleoside triphosphate hydrolases"/>
    <property type="match status" value="1"/>
</dbReference>
<dbReference type="Pfam" id="PF00448">
    <property type="entry name" value="SRP54"/>
    <property type="match status" value="1"/>
</dbReference>
<evidence type="ECO:0000256" key="2">
    <source>
        <dbReference type="ARBA" id="ARBA00023134"/>
    </source>
</evidence>
<feature type="domain" description="SRP54-type proteins GTP-binding" evidence="4">
    <location>
        <begin position="125"/>
        <end position="255"/>
    </location>
</feature>
<dbReference type="AlphaFoldDB" id="A0A834GZ23"/>
<dbReference type="InterPro" id="IPR003593">
    <property type="entry name" value="AAA+_ATPase"/>
</dbReference>
<feature type="domain" description="Signal recognition particle SRP54 helical bundle" evidence="5">
    <location>
        <begin position="26"/>
        <end position="111"/>
    </location>
</feature>
<dbReference type="InterPro" id="IPR000897">
    <property type="entry name" value="SRP54_GTPase_dom"/>
</dbReference>
<dbReference type="PANTHER" id="PTHR11564">
    <property type="entry name" value="SIGNAL RECOGNITION PARTICLE 54K PROTEIN SRP54"/>
    <property type="match status" value="1"/>
</dbReference>
<keyword evidence="1" id="KW-0547">Nucleotide-binding</keyword>
<dbReference type="Pfam" id="PF02881">
    <property type="entry name" value="SRP54_N"/>
    <property type="match status" value="1"/>
</dbReference>
<evidence type="ECO:0000313" key="6">
    <source>
        <dbReference type="EMBL" id="KAF7144480.1"/>
    </source>
</evidence>
<dbReference type="Gene3D" id="3.40.50.300">
    <property type="entry name" value="P-loop containing nucleotide triphosphate hydrolases"/>
    <property type="match status" value="1"/>
</dbReference>
<dbReference type="SMART" id="SM00963">
    <property type="entry name" value="SRP54_N"/>
    <property type="match status" value="1"/>
</dbReference>
<dbReference type="OrthoDB" id="1727884at2759"/>
<dbReference type="SMART" id="SM00962">
    <property type="entry name" value="SRP54"/>
    <property type="match status" value="1"/>
</dbReference>
<feature type="domain" description="AAA+ ATPase" evidence="3">
    <location>
        <begin position="124"/>
        <end position="249"/>
    </location>
</feature>
<evidence type="ECO:0000259" key="5">
    <source>
        <dbReference type="SMART" id="SM00963"/>
    </source>
</evidence>
<dbReference type="GO" id="GO:0006614">
    <property type="term" value="P:SRP-dependent cotranslational protein targeting to membrane"/>
    <property type="evidence" value="ECO:0007669"/>
    <property type="project" value="InterPro"/>
</dbReference>
<reference evidence="6" key="1">
    <citation type="submission" date="2019-11" db="EMBL/GenBank/DDBJ databases">
        <authorList>
            <person name="Liu Y."/>
            <person name="Hou J."/>
            <person name="Li T.-Q."/>
            <person name="Guan C.-H."/>
            <person name="Wu X."/>
            <person name="Wu H.-Z."/>
            <person name="Ling F."/>
            <person name="Zhang R."/>
            <person name="Shi X.-G."/>
            <person name="Ren J.-P."/>
            <person name="Chen E.-F."/>
            <person name="Sun J.-M."/>
        </authorList>
    </citation>
    <scope>NUCLEOTIDE SEQUENCE</scope>
    <source>
        <strain evidence="6">Adult_tree_wgs_1</strain>
        <tissue evidence="6">Leaves</tissue>
    </source>
</reference>
<dbReference type="PANTHER" id="PTHR11564:SF5">
    <property type="entry name" value="SIGNAL RECOGNITION PARTICLE SUBUNIT SRP54"/>
    <property type="match status" value="1"/>
</dbReference>
<dbReference type="Proteomes" id="UP000626092">
    <property type="component" value="Unassembled WGS sequence"/>
</dbReference>
<protein>
    <recommendedName>
        <fullName evidence="8">SRP54-type proteins GTP-binding domain-containing protein</fullName>
    </recommendedName>
</protein>
<keyword evidence="2" id="KW-0342">GTP-binding</keyword>
<accession>A0A834GZ23</accession>
<dbReference type="InterPro" id="IPR013822">
    <property type="entry name" value="Signal_recog_particl_SRP54_hlx"/>
</dbReference>
<dbReference type="EMBL" id="WJXA01000004">
    <property type="protein sequence ID" value="KAF7144480.1"/>
    <property type="molecule type" value="Genomic_DNA"/>
</dbReference>
<dbReference type="Gene3D" id="1.20.120.140">
    <property type="entry name" value="Signal recognition particle SRP54, nucleotide-binding domain"/>
    <property type="match status" value="1"/>
</dbReference>
<evidence type="ECO:0000259" key="4">
    <source>
        <dbReference type="SMART" id="SM00962"/>
    </source>
</evidence>